<evidence type="ECO:0000313" key="4">
    <source>
        <dbReference type="Proteomes" id="UP000306317"/>
    </source>
</evidence>
<dbReference type="Pfam" id="PF26604">
    <property type="entry name" value="CBU_0592"/>
    <property type="match status" value="1"/>
</dbReference>
<evidence type="ECO:0000313" key="3">
    <source>
        <dbReference type="EMBL" id="THD07090.1"/>
    </source>
</evidence>
<feature type="domain" description="CBU-0592-like" evidence="2">
    <location>
        <begin position="6"/>
        <end position="82"/>
    </location>
</feature>
<gene>
    <name evidence="3" type="ORF">B1991_10605</name>
</gene>
<keyword evidence="1" id="KW-1133">Transmembrane helix</keyword>
<dbReference type="EMBL" id="MWIO01000029">
    <property type="protein sequence ID" value="THD07090.1"/>
    <property type="molecule type" value="Genomic_DNA"/>
</dbReference>
<dbReference type="OrthoDB" id="5957557at2"/>
<name>A0A4S3KF30_9GAMM</name>
<feature type="transmembrane region" description="Helical" evidence="1">
    <location>
        <begin position="36"/>
        <end position="53"/>
    </location>
</feature>
<dbReference type="RefSeq" id="WP_136258699.1">
    <property type="nucleotide sequence ID" value="NZ_MWIO01000029.1"/>
</dbReference>
<feature type="transmembrane region" description="Helical" evidence="1">
    <location>
        <begin position="59"/>
        <end position="76"/>
    </location>
</feature>
<organism evidence="3 4">
    <name type="scientific">Rhodanobacter lindaniclasticus</name>
    <dbReference type="NCBI Taxonomy" id="75310"/>
    <lineage>
        <taxon>Bacteria</taxon>
        <taxon>Pseudomonadati</taxon>
        <taxon>Pseudomonadota</taxon>
        <taxon>Gammaproteobacteria</taxon>
        <taxon>Lysobacterales</taxon>
        <taxon>Rhodanobacteraceae</taxon>
        <taxon>Rhodanobacter</taxon>
    </lineage>
</organism>
<dbReference type="NCBIfam" id="NF047864">
    <property type="entry name" value="CBU_0592_membra"/>
    <property type="match status" value="1"/>
</dbReference>
<feature type="transmembrane region" description="Helical" evidence="1">
    <location>
        <begin position="6"/>
        <end position="24"/>
    </location>
</feature>
<dbReference type="Proteomes" id="UP000306317">
    <property type="component" value="Unassembled WGS sequence"/>
</dbReference>
<sequence>MTFFWYDWAGYLGVALVLLAFLLLQGHRLHGNGLSYQTMNIFGALGVLLSLVFGSFNLSAFLLEAAWIAIGVYGVVNNWRRRRAMAPPAGHAP</sequence>
<evidence type="ECO:0000259" key="2">
    <source>
        <dbReference type="Pfam" id="PF26604"/>
    </source>
</evidence>
<keyword evidence="4" id="KW-1185">Reference proteome</keyword>
<accession>A0A4S3KF30</accession>
<keyword evidence="1" id="KW-0472">Membrane</keyword>
<comment type="caution">
    <text evidence="3">The sequence shown here is derived from an EMBL/GenBank/DDBJ whole genome shotgun (WGS) entry which is preliminary data.</text>
</comment>
<evidence type="ECO:0000256" key="1">
    <source>
        <dbReference type="SAM" id="Phobius"/>
    </source>
</evidence>
<dbReference type="InterPro" id="IPR058058">
    <property type="entry name" value="CBU_0592-like"/>
</dbReference>
<proteinExistence type="predicted"/>
<keyword evidence="1" id="KW-0812">Transmembrane</keyword>
<dbReference type="AlphaFoldDB" id="A0A4S3KF30"/>
<protein>
    <recommendedName>
        <fullName evidence="2">CBU-0592-like domain-containing protein</fullName>
    </recommendedName>
</protein>
<reference evidence="3 4" key="1">
    <citation type="submission" date="2017-02" db="EMBL/GenBank/DDBJ databases">
        <title>Whole genome sequencing of Rhodanobacter lindaniclasticus DSM 17932.</title>
        <authorList>
            <person name="Kumar S."/>
            <person name="Patil P."/>
            <person name="Patil P.B."/>
        </authorList>
    </citation>
    <scope>NUCLEOTIDE SEQUENCE [LARGE SCALE GENOMIC DNA]</scope>
    <source>
        <strain evidence="3 4">DSM 17932</strain>
    </source>
</reference>